<proteinExistence type="predicted"/>
<feature type="transmembrane region" description="Helical" evidence="1">
    <location>
        <begin position="309"/>
        <end position="329"/>
    </location>
</feature>
<reference evidence="2 3" key="1">
    <citation type="journal article" date="2014" name="Int. J. Syst. Evol. Microbiol.">
        <title>Complete genome sequence of Corynebacterium casei LMG S-19264T (=DSM 44701T), isolated from a smear-ripened cheese.</title>
        <authorList>
            <consortium name="US DOE Joint Genome Institute (JGI-PGF)"/>
            <person name="Walter F."/>
            <person name="Albersmeier A."/>
            <person name="Kalinowski J."/>
            <person name="Ruckert C."/>
        </authorList>
    </citation>
    <scope>NUCLEOTIDE SEQUENCE [LARGE SCALE GENOMIC DNA]</scope>
    <source>
        <strain evidence="2 3">CGMCC 1.12976</strain>
    </source>
</reference>
<gene>
    <name evidence="2" type="ORF">GCM10011399_09220</name>
</gene>
<feature type="transmembrane region" description="Helical" evidence="1">
    <location>
        <begin position="164"/>
        <end position="185"/>
    </location>
</feature>
<dbReference type="AlphaFoldDB" id="A0A917B3R1"/>
<dbReference type="EMBL" id="BMGP01000002">
    <property type="protein sequence ID" value="GGF17633.1"/>
    <property type="molecule type" value="Genomic_DNA"/>
</dbReference>
<accession>A0A917B3R1</accession>
<dbReference type="RefSeq" id="WP_188674544.1">
    <property type="nucleotide sequence ID" value="NZ_BMGP01000002.1"/>
</dbReference>
<feature type="transmembrane region" description="Helical" evidence="1">
    <location>
        <begin position="197"/>
        <end position="217"/>
    </location>
</feature>
<feature type="transmembrane region" description="Helical" evidence="1">
    <location>
        <begin position="256"/>
        <end position="277"/>
    </location>
</feature>
<keyword evidence="3" id="KW-1185">Reference proteome</keyword>
<evidence type="ECO:0000313" key="2">
    <source>
        <dbReference type="EMBL" id="GGF17633.1"/>
    </source>
</evidence>
<feature type="transmembrane region" description="Helical" evidence="1">
    <location>
        <begin position="28"/>
        <end position="49"/>
    </location>
</feature>
<name>A0A917B3R1_9MICO</name>
<evidence type="ECO:0000313" key="3">
    <source>
        <dbReference type="Proteomes" id="UP000598775"/>
    </source>
</evidence>
<keyword evidence="1" id="KW-1133">Transmembrane helix</keyword>
<keyword evidence="1" id="KW-0812">Transmembrane</keyword>
<organism evidence="2 3">
    <name type="scientific">Subtercola lobariae</name>
    <dbReference type="NCBI Taxonomy" id="1588641"/>
    <lineage>
        <taxon>Bacteria</taxon>
        <taxon>Bacillati</taxon>
        <taxon>Actinomycetota</taxon>
        <taxon>Actinomycetes</taxon>
        <taxon>Micrococcales</taxon>
        <taxon>Microbacteriaceae</taxon>
        <taxon>Subtercola</taxon>
    </lineage>
</organism>
<protein>
    <submittedName>
        <fullName evidence="2">Membrane protein</fullName>
    </submittedName>
</protein>
<comment type="caution">
    <text evidence="2">The sequence shown here is derived from an EMBL/GenBank/DDBJ whole genome shotgun (WGS) entry which is preliminary data.</text>
</comment>
<feature type="transmembrane region" description="Helical" evidence="1">
    <location>
        <begin position="229"/>
        <end position="249"/>
    </location>
</feature>
<dbReference type="Proteomes" id="UP000598775">
    <property type="component" value="Unassembled WGS sequence"/>
</dbReference>
<evidence type="ECO:0000256" key="1">
    <source>
        <dbReference type="SAM" id="Phobius"/>
    </source>
</evidence>
<keyword evidence="1" id="KW-0472">Membrane</keyword>
<sequence length="359" mass="37550">MQLQISSLKVAVSHRISPTPSAHFWKTLATHLLIPLFLAGGMALAYLGAFHQPQPHDLKVAIVGNSAQSMVFAQTVGDKAVGALDVQTVPDEQTAIALVTDRSIAAAYETDATHATLIVASAASDTTAAAAQKIFLPIAYQQNLPLQLDDVVSVSDGDSTGQGLFFLLVALSVGGYASAVTIAALTGGISVRWRLAISAAVAAVIAAIGIIVAGPIYHVLGSNALGVGLFAWLYDFGIIAIGVGLHPILRKWTTPVLTMLFVMLNFTSSGGIFAAPFQPAFFAGLNTFWNGAAWLNAAQTLTYFPGQGFGFAALRLALWAGVGVALILLTHLWSIRRTAVADETALVTQEEQEQSAIAA</sequence>